<reference evidence="2 3" key="1">
    <citation type="submission" date="2018-10" db="EMBL/GenBank/DDBJ databases">
        <title>A high-quality apple genome assembly.</title>
        <authorList>
            <person name="Hu J."/>
        </authorList>
    </citation>
    <scope>NUCLEOTIDE SEQUENCE [LARGE SCALE GENOMIC DNA]</scope>
    <source>
        <strain evidence="3">cv. HFTH1</strain>
        <tissue evidence="2">Young leaf</tissue>
    </source>
</reference>
<dbReference type="Proteomes" id="UP000290289">
    <property type="component" value="Chromosome 16"/>
</dbReference>
<feature type="compositionally biased region" description="Acidic residues" evidence="1">
    <location>
        <begin position="37"/>
        <end position="47"/>
    </location>
</feature>
<sequence>MDSKDENLELINEAIKRLLEERKNSQSSAGEGVSQGGDDDDDDDDKDEDRLLLHRLLSQLESLKGNGEIRNYETSTKTGEETSSTNGELKPENESGGKADGGGAEIDTEKIVREVNKVKKQNSITHWLLSIMIVLTVAWQVSEATFLWKLNEGFRHPFRCIGGMLTGNGKDSEERHRSESPSLPSLQIPELPLPDISLSEKH</sequence>
<protein>
    <submittedName>
        <fullName evidence="2">Uncharacterized protein</fullName>
    </submittedName>
</protein>
<evidence type="ECO:0000256" key="1">
    <source>
        <dbReference type="SAM" id="MobiDB-lite"/>
    </source>
</evidence>
<name>A0A498HNX8_MALDO</name>
<feature type="compositionally biased region" description="Low complexity" evidence="1">
    <location>
        <begin position="73"/>
        <end position="85"/>
    </location>
</feature>
<dbReference type="PANTHER" id="PTHR35280:SF1">
    <property type="entry name" value="F17L21.9"/>
    <property type="match status" value="1"/>
</dbReference>
<dbReference type="OrthoDB" id="782808at2759"/>
<gene>
    <name evidence="2" type="ORF">DVH24_025103</name>
</gene>
<evidence type="ECO:0000313" key="2">
    <source>
        <dbReference type="EMBL" id="RXH71602.1"/>
    </source>
</evidence>
<accession>A0A498HNX8</accession>
<dbReference type="EMBL" id="RDQH01000342">
    <property type="protein sequence ID" value="RXH71602.1"/>
    <property type="molecule type" value="Genomic_DNA"/>
</dbReference>
<feature type="region of interest" description="Disordered" evidence="1">
    <location>
        <begin position="166"/>
        <end position="202"/>
    </location>
</feature>
<evidence type="ECO:0000313" key="3">
    <source>
        <dbReference type="Proteomes" id="UP000290289"/>
    </source>
</evidence>
<dbReference type="PANTHER" id="PTHR35280">
    <property type="entry name" value="F17L21.9"/>
    <property type="match status" value="1"/>
</dbReference>
<feature type="region of interest" description="Disordered" evidence="1">
    <location>
        <begin position="21"/>
        <end position="51"/>
    </location>
</feature>
<dbReference type="Gramene" id="mRNA:MD16G0107700">
    <property type="protein sequence ID" value="mRNA:MD16G0107700"/>
    <property type="gene ID" value="MD16G0107700"/>
</dbReference>
<organism evidence="2 3">
    <name type="scientific">Malus domestica</name>
    <name type="common">Apple</name>
    <name type="synonym">Pyrus malus</name>
    <dbReference type="NCBI Taxonomy" id="3750"/>
    <lineage>
        <taxon>Eukaryota</taxon>
        <taxon>Viridiplantae</taxon>
        <taxon>Streptophyta</taxon>
        <taxon>Embryophyta</taxon>
        <taxon>Tracheophyta</taxon>
        <taxon>Spermatophyta</taxon>
        <taxon>Magnoliopsida</taxon>
        <taxon>eudicotyledons</taxon>
        <taxon>Gunneridae</taxon>
        <taxon>Pentapetalae</taxon>
        <taxon>rosids</taxon>
        <taxon>fabids</taxon>
        <taxon>Rosales</taxon>
        <taxon>Rosaceae</taxon>
        <taxon>Amygdaloideae</taxon>
        <taxon>Maleae</taxon>
        <taxon>Malus</taxon>
    </lineage>
</organism>
<comment type="caution">
    <text evidence="2">The sequence shown here is derived from an EMBL/GenBank/DDBJ whole genome shotgun (WGS) entry which is preliminary data.</text>
</comment>
<keyword evidence="3" id="KW-1185">Reference proteome</keyword>
<proteinExistence type="predicted"/>
<dbReference type="AlphaFoldDB" id="A0A498HNX8"/>
<feature type="compositionally biased region" description="Basic and acidic residues" evidence="1">
    <location>
        <begin position="170"/>
        <end position="179"/>
    </location>
</feature>
<feature type="region of interest" description="Disordered" evidence="1">
    <location>
        <begin position="67"/>
        <end position="105"/>
    </location>
</feature>